<evidence type="ECO:0000256" key="1">
    <source>
        <dbReference type="SAM" id="MobiDB-lite"/>
    </source>
</evidence>
<gene>
    <name evidence="2" type="ORF">QR685DRAFT_594312</name>
</gene>
<dbReference type="EMBL" id="JAVLET010000001">
    <property type="protein sequence ID" value="KAL0475828.1"/>
    <property type="molecule type" value="Genomic_DNA"/>
</dbReference>
<name>A0ABR3DU46_NEUIN</name>
<accession>A0ABR3DU46</accession>
<reference evidence="2 3" key="1">
    <citation type="submission" date="2023-09" db="EMBL/GenBank/DDBJ databases">
        <title>Multi-omics analysis of a traditional fermented food reveals byproduct-associated fungal strains for waste-to-food upcycling.</title>
        <authorList>
            <consortium name="Lawrence Berkeley National Laboratory"/>
            <person name="Rekdal V.M."/>
            <person name="Villalobos-Escobedo J.M."/>
            <person name="Rodriguez-Valeron N."/>
            <person name="Garcia M.O."/>
            <person name="Vasquez D.P."/>
            <person name="Damayanti I."/>
            <person name="Sorensen P.M."/>
            <person name="Baidoo E.E."/>
            <person name="De Carvalho A.C."/>
            <person name="Riley R."/>
            <person name="Lipzen A."/>
            <person name="He G."/>
            <person name="Yan M."/>
            <person name="Haridas S."/>
            <person name="Daum C."/>
            <person name="Yoshinaga Y."/>
            <person name="Ng V."/>
            <person name="Grigoriev I.V."/>
            <person name="Munk R."/>
            <person name="Nuraida L."/>
            <person name="Wijaya C.H."/>
            <person name="Morales P.-C."/>
            <person name="Keasling J.D."/>
        </authorList>
    </citation>
    <scope>NUCLEOTIDE SEQUENCE [LARGE SCALE GENOMIC DNA]</scope>
    <source>
        <strain evidence="2 3">FGSC 2613</strain>
    </source>
</reference>
<organism evidence="2 3">
    <name type="scientific">Neurospora intermedia</name>
    <dbReference type="NCBI Taxonomy" id="5142"/>
    <lineage>
        <taxon>Eukaryota</taxon>
        <taxon>Fungi</taxon>
        <taxon>Dikarya</taxon>
        <taxon>Ascomycota</taxon>
        <taxon>Pezizomycotina</taxon>
        <taxon>Sordariomycetes</taxon>
        <taxon>Sordariomycetidae</taxon>
        <taxon>Sordariales</taxon>
        <taxon>Sordariaceae</taxon>
        <taxon>Neurospora</taxon>
    </lineage>
</organism>
<dbReference type="Proteomes" id="UP001451303">
    <property type="component" value="Unassembled WGS sequence"/>
</dbReference>
<proteinExistence type="predicted"/>
<evidence type="ECO:0000313" key="2">
    <source>
        <dbReference type="EMBL" id="KAL0475828.1"/>
    </source>
</evidence>
<comment type="caution">
    <text evidence="2">The sequence shown here is derived from an EMBL/GenBank/DDBJ whole genome shotgun (WGS) entry which is preliminary data.</text>
</comment>
<feature type="region of interest" description="Disordered" evidence="1">
    <location>
        <begin position="112"/>
        <end position="132"/>
    </location>
</feature>
<protein>
    <submittedName>
        <fullName evidence="2">Uncharacterized protein</fullName>
    </submittedName>
</protein>
<evidence type="ECO:0000313" key="3">
    <source>
        <dbReference type="Proteomes" id="UP001451303"/>
    </source>
</evidence>
<keyword evidence="3" id="KW-1185">Reference proteome</keyword>
<sequence>MRRRYRQSLVCRRRPLRRLSLGNLPRYPVHSYGQDKGGVWATETTRYPPHERSSCRPKLLVHGRGWTTETARHKPCFITCEAASPAAPRVAIPARQKQWKWPYWPRTTTNAQDALLSPSAPKPQLPIWRERD</sequence>